<keyword evidence="5 9" id="KW-0812">Transmembrane</keyword>
<feature type="transmembrane region" description="Helical" evidence="9">
    <location>
        <begin position="62"/>
        <end position="82"/>
    </location>
</feature>
<evidence type="ECO:0000256" key="3">
    <source>
        <dbReference type="ARBA" id="ARBA00009983"/>
    </source>
</evidence>
<dbReference type="InterPro" id="IPR012160">
    <property type="entry name" value="LtaS-like"/>
</dbReference>
<keyword evidence="12" id="KW-1185">Reference proteome</keyword>
<dbReference type="InterPro" id="IPR050448">
    <property type="entry name" value="OpgB/LTA_synthase_biosynth"/>
</dbReference>
<name>A0ABR8T4S9_9BACL</name>
<comment type="subcellular location">
    <subcellularLocation>
        <location evidence="1">Cell membrane</location>
        <topology evidence="1">Multi-pass membrane protein</topology>
    </subcellularLocation>
</comment>
<keyword evidence="6 9" id="KW-1133">Transmembrane helix</keyword>
<evidence type="ECO:0000259" key="10">
    <source>
        <dbReference type="Pfam" id="PF00884"/>
    </source>
</evidence>
<evidence type="ECO:0000256" key="2">
    <source>
        <dbReference type="ARBA" id="ARBA00004936"/>
    </source>
</evidence>
<reference evidence="11 12" key="1">
    <citation type="submission" date="2020-08" db="EMBL/GenBank/DDBJ databases">
        <title>A Genomic Blueprint of the Chicken Gut Microbiome.</title>
        <authorList>
            <person name="Gilroy R."/>
            <person name="Ravi A."/>
            <person name="Getino M."/>
            <person name="Pursley I."/>
            <person name="Horton D.L."/>
            <person name="Alikhan N.-F."/>
            <person name="Baker D."/>
            <person name="Gharbi K."/>
            <person name="Hall N."/>
            <person name="Watson M."/>
            <person name="Adriaenssens E.M."/>
            <person name="Foster-Nyarko E."/>
            <person name="Jarju S."/>
            <person name="Secka A."/>
            <person name="Antonio M."/>
            <person name="Oren A."/>
            <person name="Chaudhuri R."/>
            <person name="La Ragione R.M."/>
            <person name="Hildebrand F."/>
            <person name="Pallen M.J."/>
        </authorList>
    </citation>
    <scope>NUCLEOTIDE SEQUENCE [LARGE SCALE GENOMIC DNA]</scope>
    <source>
        <strain evidence="11 12">Sa2BVA9</strain>
    </source>
</reference>
<feature type="transmembrane region" description="Helical" evidence="9">
    <location>
        <begin position="102"/>
        <end position="127"/>
    </location>
</feature>
<keyword evidence="4 8" id="KW-1003">Cell membrane</keyword>
<dbReference type="PANTHER" id="PTHR47371:SF3">
    <property type="entry name" value="PHOSPHOGLYCEROL TRANSFERASE I"/>
    <property type="match status" value="1"/>
</dbReference>
<proteinExistence type="inferred from homology"/>
<comment type="pathway">
    <text evidence="2">Cell wall biogenesis; lipoteichoic acid biosynthesis.</text>
</comment>
<gene>
    <name evidence="11" type="ORF">H9647_22120</name>
</gene>
<dbReference type="Pfam" id="PF00884">
    <property type="entry name" value="Sulfatase"/>
    <property type="match status" value="1"/>
</dbReference>
<accession>A0ABR8T4S9</accession>
<dbReference type="Proteomes" id="UP000608071">
    <property type="component" value="Unassembled WGS sequence"/>
</dbReference>
<evidence type="ECO:0000256" key="9">
    <source>
        <dbReference type="SAM" id="Phobius"/>
    </source>
</evidence>
<evidence type="ECO:0000256" key="8">
    <source>
        <dbReference type="PIRNR" id="PIRNR005091"/>
    </source>
</evidence>
<dbReference type="Gene3D" id="3.30.1120.170">
    <property type="match status" value="1"/>
</dbReference>
<feature type="transmembrane region" description="Helical" evidence="9">
    <location>
        <begin position="147"/>
        <end position="165"/>
    </location>
</feature>
<evidence type="ECO:0000313" key="12">
    <source>
        <dbReference type="Proteomes" id="UP000608071"/>
    </source>
</evidence>
<feature type="domain" description="Sulfatase N-terminal" evidence="10">
    <location>
        <begin position="241"/>
        <end position="531"/>
    </location>
</feature>
<dbReference type="InterPro" id="IPR000917">
    <property type="entry name" value="Sulfatase_N"/>
</dbReference>
<keyword evidence="7 8" id="KW-0472">Membrane</keyword>
<dbReference type="EMBL" id="JACSQL010000015">
    <property type="protein sequence ID" value="MBD7970766.1"/>
    <property type="molecule type" value="Genomic_DNA"/>
</dbReference>
<protein>
    <submittedName>
        <fullName evidence="11">LTA synthase family protein</fullName>
    </submittedName>
</protein>
<evidence type="ECO:0000256" key="1">
    <source>
        <dbReference type="ARBA" id="ARBA00004651"/>
    </source>
</evidence>
<evidence type="ECO:0000256" key="6">
    <source>
        <dbReference type="ARBA" id="ARBA00022989"/>
    </source>
</evidence>
<sequence>MKGLQGSLFVVVFVLLLAKFALFRFFVFRDLSLDRIGADALAILVILSLWELISPRRWKGSAYFILNTLFSIILFAATLYNVQFGSIPTYTTLLSLNQIPQVAGSIGMLIKPIHFLFFADVILMAVWWFYQRMQGKRRLYTKQLSRISIVAVGAICVIFSGLTIAKDGTIENETVRADELGFLNYQIAAAIHAKAENKAIAAGDLQETIKKVNDLKSSYPYQTSEKDPDAKPEGYGAMKGKNVIVVQLESFQRFPIGQSVEGQEVTPVLNELVKDSLYFTNVFQQIGQGNTSDAEFISNTSIYPLGTIAMSTGYSDRVLPSLPRLLQNEGYTAETFHVNTVSFWDRSKMYPALHFDKYFDKPYYNNDNFNEMGASDEELFSVGVEKLADLKAQNKPFYAQFITASSHSPFKVKPEFVKWDTPASIEGTALGDYLTSLNYADYALGTLIDGLKEQGLWDETVLVVYGDHFGLQNQSTSPEEVEAALGIPYHEQVSRFNIPLIIHVPGMEGQEIETVGGQMDILPTVSNLLGISLEDTKFTAFGQDLLNVDQNVIGMRYYLPTGSFFNNDIMFIPGTGFEDGTAISLETLAPVEDFEKYKSDYDYIMQLMKLSDEYVKLLPKRGL</sequence>
<dbReference type="InterPro" id="IPR017850">
    <property type="entry name" value="Alkaline_phosphatase_core_sf"/>
</dbReference>
<dbReference type="RefSeq" id="WP_191804224.1">
    <property type="nucleotide sequence ID" value="NZ_JACSQL010000015.1"/>
</dbReference>
<dbReference type="CDD" id="cd16015">
    <property type="entry name" value="LTA_synthase"/>
    <property type="match status" value="1"/>
</dbReference>
<dbReference type="SUPFAM" id="SSF53649">
    <property type="entry name" value="Alkaline phosphatase-like"/>
    <property type="match status" value="1"/>
</dbReference>
<dbReference type="PIRSF" id="PIRSF005091">
    <property type="entry name" value="Mmb_sulf_HI1246"/>
    <property type="match status" value="1"/>
</dbReference>
<evidence type="ECO:0000313" key="11">
    <source>
        <dbReference type="EMBL" id="MBD7970766.1"/>
    </source>
</evidence>
<comment type="caution">
    <text evidence="11">The sequence shown here is derived from an EMBL/GenBank/DDBJ whole genome shotgun (WGS) entry which is preliminary data.</text>
</comment>
<feature type="transmembrane region" description="Helical" evidence="9">
    <location>
        <begin position="33"/>
        <end position="50"/>
    </location>
</feature>
<comment type="similarity">
    <text evidence="3 8">Belongs to the LTA synthase family.</text>
</comment>
<dbReference type="PANTHER" id="PTHR47371">
    <property type="entry name" value="LIPOTEICHOIC ACID SYNTHASE"/>
    <property type="match status" value="1"/>
</dbReference>
<evidence type="ECO:0000256" key="4">
    <source>
        <dbReference type="ARBA" id="ARBA00022475"/>
    </source>
</evidence>
<organism evidence="11 12">
    <name type="scientific">Paenibacillus gallinarum</name>
    <dbReference type="NCBI Taxonomy" id="2762232"/>
    <lineage>
        <taxon>Bacteria</taxon>
        <taxon>Bacillati</taxon>
        <taxon>Bacillota</taxon>
        <taxon>Bacilli</taxon>
        <taxon>Bacillales</taxon>
        <taxon>Paenibacillaceae</taxon>
        <taxon>Paenibacillus</taxon>
    </lineage>
</organism>
<feature type="transmembrane region" description="Helical" evidence="9">
    <location>
        <begin position="7"/>
        <end position="27"/>
    </location>
</feature>
<evidence type="ECO:0000256" key="5">
    <source>
        <dbReference type="ARBA" id="ARBA00022692"/>
    </source>
</evidence>
<evidence type="ECO:0000256" key="7">
    <source>
        <dbReference type="ARBA" id="ARBA00023136"/>
    </source>
</evidence>
<dbReference type="Gene3D" id="3.40.720.10">
    <property type="entry name" value="Alkaline Phosphatase, subunit A"/>
    <property type="match status" value="1"/>
</dbReference>